<dbReference type="Proteomes" id="UP000298213">
    <property type="component" value="Unassembled WGS sequence"/>
</dbReference>
<dbReference type="InterPro" id="IPR009875">
    <property type="entry name" value="PilZ_domain"/>
</dbReference>
<dbReference type="OrthoDB" id="7594886at2"/>
<evidence type="ECO:0000313" key="2">
    <source>
        <dbReference type="EMBL" id="TFI58678.1"/>
    </source>
</evidence>
<dbReference type="SUPFAM" id="SSF141371">
    <property type="entry name" value="PilZ domain-like"/>
    <property type="match status" value="1"/>
</dbReference>
<dbReference type="EMBL" id="SPDV01000013">
    <property type="protein sequence ID" value="TFI58678.1"/>
    <property type="molecule type" value="Genomic_DNA"/>
</dbReference>
<protein>
    <submittedName>
        <fullName evidence="2">PilZ domain-containing protein</fullName>
    </submittedName>
</protein>
<organism evidence="2 3">
    <name type="scientific">Sphingomonas parva</name>
    <dbReference type="NCBI Taxonomy" id="2555898"/>
    <lineage>
        <taxon>Bacteria</taxon>
        <taxon>Pseudomonadati</taxon>
        <taxon>Pseudomonadota</taxon>
        <taxon>Alphaproteobacteria</taxon>
        <taxon>Sphingomonadales</taxon>
        <taxon>Sphingomonadaceae</taxon>
        <taxon>Sphingomonas</taxon>
    </lineage>
</organism>
<dbReference type="Gene3D" id="2.40.10.220">
    <property type="entry name" value="predicted glycosyltransferase like domains"/>
    <property type="match status" value="1"/>
</dbReference>
<evidence type="ECO:0000313" key="3">
    <source>
        <dbReference type="Proteomes" id="UP000298213"/>
    </source>
</evidence>
<gene>
    <name evidence="2" type="ORF">E2493_08560</name>
</gene>
<sequence>MANASSTMLRVEKAVGHASRMAWRTCGGVMANKRGRASALETAQDAVIVSAEQLRQRRPISVYRMAKFSGARGEYLCLVRSISSRSLTAQTRASVVVGERIMFDFGNEAKECTVGSVDGGCIGVTFDEPVDVQAWLDSGDGQHRRAAPRISIAARARLQIGNQILFVTARNISQDGIGIETDDILVEGDALKVALRGWHGAIAGTITRVEGDFAAIRFLQPLGFEALSEWLAGAAALRQTPLGEGGYDLARS</sequence>
<proteinExistence type="predicted"/>
<name>A0A4Y8ZRL0_9SPHN</name>
<evidence type="ECO:0000259" key="1">
    <source>
        <dbReference type="Pfam" id="PF07238"/>
    </source>
</evidence>
<reference evidence="2 3" key="1">
    <citation type="submission" date="2019-03" db="EMBL/GenBank/DDBJ databases">
        <title>Genome sequence of Sphingomonas sp. 17J27-24.</title>
        <authorList>
            <person name="Kim M."/>
            <person name="Maeng S."/>
            <person name="Sathiyaraj S."/>
        </authorList>
    </citation>
    <scope>NUCLEOTIDE SEQUENCE [LARGE SCALE GENOMIC DNA]</scope>
    <source>
        <strain evidence="2 3">17J27-24</strain>
    </source>
</reference>
<dbReference type="GO" id="GO:0035438">
    <property type="term" value="F:cyclic-di-GMP binding"/>
    <property type="evidence" value="ECO:0007669"/>
    <property type="project" value="InterPro"/>
</dbReference>
<feature type="domain" description="PilZ" evidence="1">
    <location>
        <begin position="144"/>
        <end position="218"/>
    </location>
</feature>
<accession>A0A4Y8ZRL0</accession>
<keyword evidence="3" id="KW-1185">Reference proteome</keyword>
<dbReference type="AlphaFoldDB" id="A0A4Y8ZRL0"/>
<dbReference type="Pfam" id="PF07238">
    <property type="entry name" value="PilZ"/>
    <property type="match status" value="1"/>
</dbReference>
<comment type="caution">
    <text evidence="2">The sequence shown here is derived from an EMBL/GenBank/DDBJ whole genome shotgun (WGS) entry which is preliminary data.</text>
</comment>